<evidence type="ECO:0000256" key="3">
    <source>
        <dbReference type="RuleBase" id="RU003694"/>
    </source>
</evidence>
<dbReference type="InterPro" id="IPR014031">
    <property type="entry name" value="Ketoacyl_synth_C"/>
</dbReference>
<feature type="domain" description="Ketosynthase family 3 (KS3)" evidence="4">
    <location>
        <begin position="8"/>
        <end position="437"/>
    </location>
</feature>
<dbReference type="InterPro" id="IPR020841">
    <property type="entry name" value="PKS_Beta-ketoAc_synthase_dom"/>
</dbReference>
<dbReference type="InterPro" id="IPR014030">
    <property type="entry name" value="Ketoacyl_synth_N"/>
</dbReference>
<evidence type="ECO:0000256" key="1">
    <source>
        <dbReference type="ARBA" id="ARBA00022450"/>
    </source>
</evidence>
<keyword evidence="3" id="KW-0808">Transferase</keyword>
<dbReference type="GO" id="GO:0004312">
    <property type="term" value="F:fatty acid synthase activity"/>
    <property type="evidence" value="ECO:0007669"/>
    <property type="project" value="TreeGrafter"/>
</dbReference>
<comment type="similarity">
    <text evidence="3">Belongs to the thiolase-like superfamily. Beta-ketoacyl-ACP synthases family.</text>
</comment>
<dbReference type="EMBL" id="AP022839">
    <property type="protein sequence ID" value="BCA96656.1"/>
    <property type="molecule type" value="Genomic_DNA"/>
</dbReference>
<dbReference type="SUPFAM" id="SSF53901">
    <property type="entry name" value="Thiolase-like"/>
    <property type="match status" value="1"/>
</dbReference>
<dbReference type="CDD" id="cd00833">
    <property type="entry name" value="PKS"/>
    <property type="match status" value="1"/>
</dbReference>
<name>A0A6F8T9J5_9GAMM</name>
<organism evidence="5 6">
    <name type="scientific">Legionella antarctica</name>
    <dbReference type="NCBI Taxonomy" id="2708020"/>
    <lineage>
        <taxon>Bacteria</taxon>
        <taxon>Pseudomonadati</taxon>
        <taxon>Pseudomonadota</taxon>
        <taxon>Gammaproteobacteria</taxon>
        <taxon>Legionellales</taxon>
        <taxon>Legionellaceae</taxon>
        <taxon>Legionella</taxon>
    </lineage>
</organism>
<dbReference type="Pfam" id="PF22621">
    <property type="entry name" value="CurL-like_PKS_C"/>
    <property type="match status" value="1"/>
</dbReference>
<sequence length="591" mass="66073">MPESDYPKTAIAVVGMGCKLPGADNIDEFWQLLEEGVDAISDIPASRWDIIKYYDEHFGTLGKTYQKQGGFVKNIEYFDAGFFSISKERAKTLDPQQRMILEVSWQAFESGCLVPERYRKEKVGVYLGIGSLEYALAQLHDADNLDFLDFNFLLHNDLGLSAARISGFYGFTGPSYTFNSTCASSFVALHTACQHLQQGEIPMALVSGVNFLGAPFNNLALSQGWILSPSSRCRSFDANADGYVRSEGCAVVILKRLDDALNDGDNIMAIIRGSAMNQDGLRSDFAHPTEHSRQTVIKEALQAAKCDAQTINYVEAHGFGTVANDANELRVIADCYARNRNKRNTCYVGAVKTNIGYLEYASGIASLVKVILSMHHQTIPAHLHLQELCADSGIVNDDSLKISLEKKSWQRINNQPLRAAINNYSLAGTNIHVIVEEAPVLKNVHFDIEGPSLFLLSAKNIESLQRYATDYLKWLARHPEIALSSLCYLAACGRSHFNYRQAFIINSHKELIAKLQTFRAGDYNQIKILSNTDSGVHLNMPGENRKTLDHLAKQFMAGVDVNWQAIYVQDKNQQKLVLPGYPFDKKYYWYK</sequence>
<protein>
    <recommendedName>
        <fullName evidence="4">Ketosynthase family 3 (KS3) domain-containing protein</fullName>
    </recommendedName>
</protein>
<dbReference type="Pfam" id="PF02801">
    <property type="entry name" value="Ketoacyl-synt_C"/>
    <property type="match status" value="1"/>
</dbReference>
<dbReference type="KEGG" id="lant:TUM19329_30170"/>
<dbReference type="InterPro" id="IPR016039">
    <property type="entry name" value="Thiolase-like"/>
</dbReference>
<gene>
    <name evidence="5" type="ORF">TUM19329_30170</name>
</gene>
<dbReference type="PANTHER" id="PTHR43775">
    <property type="entry name" value="FATTY ACID SYNTHASE"/>
    <property type="match status" value="1"/>
</dbReference>
<dbReference type="PANTHER" id="PTHR43775:SF37">
    <property type="entry name" value="SI:DKEY-61P9.11"/>
    <property type="match status" value="1"/>
</dbReference>
<evidence type="ECO:0000313" key="5">
    <source>
        <dbReference type="EMBL" id="BCA96656.1"/>
    </source>
</evidence>
<evidence type="ECO:0000313" key="6">
    <source>
        <dbReference type="Proteomes" id="UP000502894"/>
    </source>
</evidence>
<dbReference type="PROSITE" id="PS52004">
    <property type="entry name" value="KS3_2"/>
    <property type="match status" value="1"/>
</dbReference>
<dbReference type="Gene3D" id="3.30.70.3290">
    <property type="match status" value="1"/>
</dbReference>
<evidence type="ECO:0000259" key="4">
    <source>
        <dbReference type="PROSITE" id="PS52004"/>
    </source>
</evidence>
<keyword evidence="2" id="KW-0597">Phosphoprotein</keyword>
<accession>A0A6F8T9J5</accession>
<dbReference type="AlphaFoldDB" id="A0A6F8T9J5"/>
<keyword evidence="1" id="KW-0596">Phosphopantetheine</keyword>
<evidence type="ECO:0000256" key="2">
    <source>
        <dbReference type="ARBA" id="ARBA00022553"/>
    </source>
</evidence>
<reference evidence="5" key="1">
    <citation type="journal article" date="2020" name="Microbiol. Resour. Announc.">
        <title>Complete Genome Sequence of Novel Psychrotolerant Legionella Strain TUM19329, Isolated from Antarctic Lake Sediment.</title>
        <authorList>
            <person name="Shimada S."/>
            <person name="Nakai R."/>
            <person name="Aoki K."/>
            <person name="Shimoeda N."/>
            <person name="Ohno G."/>
            <person name="Miyazaki Y."/>
            <person name="Kudoh S."/>
            <person name="Imura S."/>
            <person name="Watanabe K."/>
            <person name="Ishii Y."/>
            <person name="Tateda K."/>
        </authorList>
    </citation>
    <scope>NUCLEOTIDE SEQUENCE [LARGE SCALE GENOMIC DNA]</scope>
    <source>
        <strain evidence="5">TUM19329</strain>
    </source>
</reference>
<dbReference type="InterPro" id="IPR050091">
    <property type="entry name" value="PKS_NRPS_Biosynth_Enz"/>
</dbReference>
<proteinExistence type="inferred from homology"/>
<dbReference type="Pfam" id="PF00109">
    <property type="entry name" value="ketoacyl-synt"/>
    <property type="match status" value="1"/>
</dbReference>
<dbReference type="Proteomes" id="UP000502894">
    <property type="component" value="Chromosome"/>
</dbReference>
<dbReference type="SMART" id="SM00825">
    <property type="entry name" value="PKS_KS"/>
    <property type="match status" value="1"/>
</dbReference>
<dbReference type="GO" id="GO:0006633">
    <property type="term" value="P:fatty acid biosynthetic process"/>
    <property type="evidence" value="ECO:0007669"/>
    <property type="project" value="TreeGrafter"/>
</dbReference>
<dbReference type="RefSeq" id="WP_173237906.1">
    <property type="nucleotide sequence ID" value="NZ_AP022839.1"/>
</dbReference>
<keyword evidence="6" id="KW-1185">Reference proteome</keyword>
<dbReference type="Gene3D" id="3.40.47.10">
    <property type="match status" value="1"/>
</dbReference>